<evidence type="ECO:0000256" key="3">
    <source>
        <dbReference type="ARBA" id="ARBA00022801"/>
    </source>
</evidence>
<organism evidence="9 10">
    <name type="scientific">Geosmithia morbida</name>
    <dbReference type="NCBI Taxonomy" id="1094350"/>
    <lineage>
        <taxon>Eukaryota</taxon>
        <taxon>Fungi</taxon>
        <taxon>Dikarya</taxon>
        <taxon>Ascomycota</taxon>
        <taxon>Pezizomycotina</taxon>
        <taxon>Sordariomycetes</taxon>
        <taxon>Hypocreomycetidae</taxon>
        <taxon>Hypocreales</taxon>
        <taxon>Bionectriaceae</taxon>
        <taxon>Geosmithia</taxon>
    </lineage>
</organism>
<dbReference type="InterPro" id="IPR000917">
    <property type="entry name" value="Sulfatase_N"/>
</dbReference>
<dbReference type="OrthoDB" id="96314at2759"/>
<dbReference type="PANTHER" id="PTHR43108:SF8">
    <property type="entry name" value="SD21168P"/>
    <property type="match status" value="1"/>
</dbReference>
<protein>
    <recommendedName>
        <fullName evidence="5">Arylsulfatase</fullName>
        <shortName evidence="5">AS</shortName>
        <ecNumber evidence="5">3.1.6.1</ecNumber>
    </recommendedName>
    <alternativeName>
        <fullName evidence="5">Aryl-sulfate sulphohydrolase</fullName>
    </alternativeName>
</protein>
<dbReference type="PANTHER" id="PTHR43108">
    <property type="entry name" value="N-ACETYLGLUCOSAMINE-6-SULFATASE FAMILY MEMBER"/>
    <property type="match status" value="1"/>
</dbReference>
<dbReference type="SUPFAM" id="SSF53649">
    <property type="entry name" value="Alkaline phosphatase-like"/>
    <property type="match status" value="1"/>
</dbReference>
<keyword evidence="3 5" id="KW-0378">Hydrolase</keyword>
<evidence type="ECO:0000313" key="9">
    <source>
        <dbReference type="EMBL" id="KAF4120842.1"/>
    </source>
</evidence>
<dbReference type="FunFam" id="3.40.720.10:FF:000051">
    <property type="entry name" value="Arylsulfatase"/>
    <property type="match status" value="1"/>
</dbReference>
<accession>A0A9P5CZS6</accession>
<dbReference type="InterPro" id="IPR017850">
    <property type="entry name" value="Alkaline_phosphatase_core_sf"/>
</dbReference>
<feature type="chain" id="PRO_5040487221" description="Arylsulfatase" evidence="7">
    <location>
        <begin position="21"/>
        <end position="597"/>
    </location>
</feature>
<evidence type="ECO:0000256" key="5">
    <source>
        <dbReference type="PIRNR" id="PIRNR000972"/>
    </source>
</evidence>
<dbReference type="CDD" id="cd16147">
    <property type="entry name" value="G6S"/>
    <property type="match status" value="1"/>
</dbReference>
<dbReference type="AlphaFoldDB" id="A0A9P5CZS6"/>
<dbReference type="RefSeq" id="XP_035319494.1">
    <property type="nucleotide sequence ID" value="XM_035464824.1"/>
</dbReference>
<dbReference type="Pfam" id="PF00884">
    <property type="entry name" value="Sulfatase"/>
    <property type="match status" value="1"/>
</dbReference>
<name>A0A9P5CZS6_9HYPO</name>
<dbReference type="EMBL" id="JAANYQ010000015">
    <property type="protein sequence ID" value="KAF4120842.1"/>
    <property type="molecule type" value="Genomic_DNA"/>
</dbReference>
<feature type="modified residue" description="3-oxoalanine (Cys)" evidence="6">
    <location>
        <position position="69"/>
    </location>
</feature>
<dbReference type="GeneID" id="55969076"/>
<evidence type="ECO:0000256" key="7">
    <source>
        <dbReference type="SAM" id="SignalP"/>
    </source>
</evidence>
<dbReference type="GO" id="GO:0005539">
    <property type="term" value="F:glycosaminoglycan binding"/>
    <property type="evidence" value="ECO:0007669"/>
    <property type="project" value="TreeGrafter"/>
</dbReference>
<evidence type="ECO:0000259" key="8">
    <source>
        <dbReference type="Pfam" id="PF00884"/>
    </source>
</evidence>
<dbReference type="Proteomes" id="UP000749293">
    <property type="component" value="Unassembled WGS sequence"/>
</dbReference>
<evidence type="ECO:0000256" key="6">
    <source>
        <dbReference type="PIRSR" id="PIRSR000972-50"/>
    </source>
</evidence>
<keyword evidence="2 7" id="KW-0732">Signal</keyword>
<comment type="catalytic activity">
    <reaction evidence="5">
        <text>an aryl sulfate + H2O = a phenol + sulfate + H(+)</text>
        <dbReference type="Rhea" id="RHEA:17261"/>
        <dbReference type="ChEBI" id="CHEBI:15377"/>
        <dbReference type="ChEBI" id="CHEBI:15378"/>
        <dbReference type="ChEBI" id="CHEBI:16189"/>
        <dbReference type="ChEBI" id="CHEBI:33853"/>
        <dbReference type="ChEBI" id="CHEBI:140317"/>
        <dbReference type="EC" id="3.1.6.1"/>
    </reaction>
</comment>
<sequence>MTMLSKLLAAGLGLLPLASGATNKPNILFILTDDQDYHMESVEHMPFLNKHIIDQGTTFDNHYCTVAICCPSRANLWTGKAAHNTNVTDVKPPFGGYPQIIKEGWHDNFLPIWIQELGYNTYYTGKLWNAHTIDNYNDPYVRGFNGSDFLLDPYTYRYWNAQMTRNGAAPVAYDGQYSPDVIAQKAYDFLEEATSHQEPWFLTVAPIAPHSEMVPQTGFTDQPRYHPRHAHLFKDYKIPRTESFNPDEQPGVAWMKKLRKLNETVIDANDEYQRARLRSLQAVDEMIDGLFQRLEDKGLLDDTYIIYSTDNGFHISTRRMLPGKECSYEEDINIPFFVRGPGVPQGLVSDAVSSHTDVAPTILKLAGGSKDDFDGVPIPLSTEDLANLEKREHVQVEFWGYALPESVFNADYPYGTVDNKAANNTYKSLRLIGDDYSLFYSVWCSGEHEFYDLHRDPAQVHNYFDQGQNLSTVSREGLASEYQLAGRSFELVVDRLDALLMVLKSCKGEQCYRPWKTLHPSGNVQTLHDALAADFDDFYSKQTKIRYNSCQMGYLPAEEGPQDVNQFDANFYSIRPQDSDSWQRSYEYNVKHWSHLE</sequence>
<feature type="domain" description="Sulfatase N-terminal" evidence="8">
    <location>
        <begin position="25"/>
        <end position="367"/>
    </location>
</feature>
<dbReference type="InterPro" id="IPR024607">
    <property type="entry name" value="Sulfatase_CS"/>
</dbReference>
<dbReference type="Gene3D" id="3.40.720.10">
    <property type="entry name" value="Alkaline Phosphatase, subunit A"/>
    <property type="match status" value="1"/>
</dbReference>
<dbReference type="PROSITE" id="PS00523">
    <property type="entry name" value="SULFATASE_1"/>
    <property type="match status" value="1"/>
</dbReference>
<comment type="PTM">
    <text evidence="6">The conversion to 3-oxoalanine (also known as C-formylglycine, FGly), of a serine or cysteine residue in prokaryotes and of a cysteine residue in eukaryotes, is critical for catalytic activity.</text>
</comment>
<reference evidence="9" key="1">
    <citation type="submission" date="2020-03" db="EMBL/GenBank/DDBJ databases">
        <title>Site-based positive gene gene selection in Geosmithia morbida across the United States reveals a broad range of putative effectors and factors for local host and environmental adapation.</title>
        <authorList>
            <person name="Onufrak A."/>
            <person name="Murdoch R.W."/>
            <person name="Gazis R."/>
            <person name="Huff M."/>
            <person name="Staton M."/>
            <person name="Klingeman W."/>
            <person name="Hadziabdic D."/>
        </authorList>
    </citation>
    <scope>NUCLEOTIDE SEQUENCE</scope>
    <source>
        <strain evidence="9">1262</strain>
    </source>
</reference>
<keyword evidence="10" id="KW-1185">Reference proteome</keyword>
<comment type="caution">
    <text evidence="9">The sequence shown here is derived from an EMBL/GenBank/DDBJ whole genome shotgun (WGS) entry which is preliminary data.</text>
</comment>
<keyword evidence="4" id="KW-0325">Glycoprotein</keyword>
<evidence type="ECO:0000256" key="4">
    <source>
        <dbReference type="ARBA" id="ARBA00023180"/>
    </source>
</evidence>
<dbReference type="InterPro" id="IPR012083">
    <property type="entry name" value="Arylsulfatase"/>
</dbReference>
<evidence type="ECO:0000313" key="10">
    <source>
        <dbReference type="Proteomes" id="UP000749293"/>
    </source>
</evidence>
<dbReference type="EC" id="3.1.6.1" evidence="5"/>
<comment type="similarity">
    <text evidence="1 5">Belongs to the sulfatase family.</text>
</comment>
<dbReference type="GO" id="GO:0008449">
    <property type="term" value="F:N-acetylglucosamine-6-sulfatase activity"/>
    <property type="evidence" value="ECO:0007669"/>
    <property type="project" value="TreeGrafter"/>
</dbReference>
<evidence type="ECO:0000256" key="2">
    <source>
        <dbReference type="ARBA" id="ARBA00022729"/>
    </source>
</evidence>
<feature type="signal peptide" evidence="7">
    <location>
        <begin position="1"/>
        <end position="20"/>
    </location>
</feature>
<dbReference type="PIRSF" id="PIRSF000972">
    <property type="entry name" value="Arylsulf_plant"/>
    <property type="match status" value="1"/>
</dbReference>
<evidence type="ECO:0000256" key="1">
    <source>
        <dbReference type="ARBA" id="ARBA00008779"/>
    </source>
</evidence>
<gene>
    <name evidence="9" type="ORF">GMORB2_2846</name>
</gene>
<dbReference type="GO" id="GO:0018958">
    <property type="term" value="P:phenol-containing compound metabolic process"/>
    <property type="evidence" value="ECO:0007669"/>
    <property type="project" value="InterPro"/>
</dbReference>
<proteinExistence type="inferred from homology"/>
<dbReference type="GO" id="GO:0004065">
    <property type="term" value="F:arylsulfatase activity"/>
    <property type="evidence" value="ECO:0007669"/>
    <property type="project" value="UniProtKB-UniRule"/>
</dbReference>